<feature type="domain" description="Zona occludens toxin N-terminal" evidence="1">
    <location>
        <begin position="2"/>
        <end position="183"/>
    </location>
</feature>
<keyword evidence="3" id="KW-1185">Reference proteome</keyword>
<dbReference type="RefSeq" id="WP_107255718.1">
    <property type="nucleotide sequence ID" value="NZ_PYOC01000014.1"/>
</dbReference>
<reference evidence="2 3" key="1">
    <citation type="submission" date="2018-03" db="EMBL/GenBank/DDBJ databases">
        <title>Whole genome sequencing of Histamine producing bacteria.</title>
        <authorList>
            <person name="Butler K."/>
        </authorList>
    </citation>
    <scope>NUCLEOTIDE SEQUENCE [LARGE SCALE GENOMIC DNA]</scope>
    <source>
        <strain evidence="2 3">ATCC 19614</strain>
    </source>
</reference>
<name>A0A2T3L2U7_9GAMM</name>
<proteinExistence type="predicted"/>
<organism evidence="2 3">
    <name type="scientific">Photobacterium indicum</name>
    <dbReference type="NCBI Taxonomy" id="81447"/>
    <lineage>
        <taxon>Bacteria</taxon>
        <taxon>Pseudomonadati</taxon>
        <taxon>Pseudomonadota</taxon>
        <taxon>Gammaproteobacteria</taxon>
        <taxon>Vibrionales</taxon>
        <taxon>Vibrionaceae</taxon>
        <taxon>Photobacterium</taxon>
    </lineage>
</organism>
<dbReference type="InterPro" id="IPR027417">
    <property type="entry name" value="P-loop_NTPase"/>
</dbReference>
<dbReference type="InterPro" id="IPR008900">
    <property type="entry name" value="Zot_N"/>
</dbReference>
<dbReference type="Gene3D" id="3.40.50.300">
    <property type="entry name" value="P-loop containing nucleotide triphosphate hydrolases"/>
    <property type="match status" value="1"/>
</dbReference>
<dbReference type="EMBL" id="PYOC01000014">
    <property type="protein sequence ID" value="PSV43198.1"/>
    <property type="molecule type" value="Genomic_DNA"/>
</dbReference>
<protein>
    <submittedName>
        <fullName evidence="2">Assembly protein</fullName>
    </submittedName>
</protein>
<evidence type="ECO:0000259" key="1">
    <source>
        <dbReference type="Pfam" id="PF05707"/>
    </source>
</evidence>
<evidence type="ECO:0000313" key="2">
    <source>
        <dbReference type="EMBL" id="PSV43198.1"/>
    </source>
</evidence>
<comment type="caution">
    <text evidence="2">The sequence shown here is derived from an EMBL/GenBank/DDBJ whole genome shotgun (WGS) entry which is preliminary data.</text>
</comment>
<accession>A0A2T3L2U7</accession>
<evidence type="ECO:0000313" key="3">
    <source>
        <dbReference type="Proteomes" id="UP000241803"/>
    </source>
</evidence>
<dbReference type="AlphaFoldDB" id="A0A2T3L2U7"/>
<dbReference type="Proteomes" id="UP000241803">
    <property type="component" value="Unassembled WGS sequence"/>
</dbReference>
<sequence length="357" mass="40290">MAVYVVTGKLGGGKSIMSVARIQERLQKGCKVATNLDLNLVALLGRKAKQSRVLRVPDKPCLDDLLAIGKGNSTLGKPIFDENKNGLLVLDECGTWFNSRSWNDKGRQEIINWLLHARKLGWDIIFIVQHLSIIDKQARLTLAEHVVFCKRTDRIMIPFLGTLIKAFTGNAVRLPKVHMGIVKYGDEQNALTVDRWSCWGAGLYSAYDTRQVFSHNYEHGVFSYLPPYYTNYRYRVPMNLRNLMRITRIYLKKVSRPLAFLAGITVSYFIFDSGDDGIISQAVASVESVDVSAYKNYKIVSYSKMPNATPFYTLKLDDKTITSDTLTKLGLTLTNVSRCQLKITNQKQKSLSLTCGR</sequence>
<gene>
    <name evidence="2" type="ORF">C9J47_23775</name>
</gene>
<dbReference type="Pfam" id="PF05707">
    <property type="entry name" value="Zot"/>
    <property type="match status" value="1"/>
</dbReference>